<keyword evidence="9" id="KW-0964">Secreted</keyword>
<proteinExistence type="inferred from homology"/>
<gene>
    <name evidence="13" type="ORF">C7B64_16155</name>
</gene>
<dbReference type="InterPro" id="IPR013856">
    <property type="entry name" value="Peptidase_M4_domain"/>
</dbReference>
<dbReference type="SUPFAM" id="SSF55486">
    <property type="entry name" value="Metalloproteases ('zincins'), catalytic domain"/>
    <property type="match status" value="1"/>
</dbReference>
<evidence type="ECO:0000256" key="6">
    <source>
        <dbReference type="ARBA" id="ARBA00022833"/>
    </source>
</evidence>
<feature type="active site" description="Proton donor" evidence="8">
    <location>
        <position position="441"/>
    </location>
</feature>
<organism evidence="13 14">
    <name type="scientific">Merismopedia glauca CCAP 1448/3</name>
    <dbReference type="NCBI Taxonomy" id="1296344"/>
    <lineage>
        <taxon>Bacteria</taxon>
        <taxon>Bacillati</taxon>
        <taxon>Cyanobacteriota</taxon>
        <taxon>Cyanophyceae</taxon>
        <taxon>Synechococcales</taxon>
        <taxon>Merismopediaceae</taxon>
        <taxon>Merismopedia</taxon>
    </lineage>
</organism>
<dbReference type="GO" id="GO:0046872">
    <property type="term" value="F:metal ion binding"/>
    <property type="evidence" value="ECO:0007669"/>
    <property type="project" value="UniProtKB-UniRule"/>
</dbReference>
<comment type="subcellular location">
    <subcellularLocation>
        <location evidence="9">Secreted</location>
    </subcellularLocation>
</comment>
<comment type="similarity">
    <text evidence="1 9">Belongs to the peptidase M4 family.</text>
</comment>
<feature type="domain" description="Peptidase M4 C-terminal" evidence="11">
    <location>
        <begin position="357"/>
        <end position="526"/>
    </location>
</feature>
<evidence type="ECO:0000313" key="13">
    <source>
        <dbReference type="EMBL" id="PSB01863.1"/>
    </source>
</evidence>
<dbReference type="Pfam" id="PF01447">
    <property type="entry name" value="Peptidase_M4"/>
    <property type="match status" value="1"/>
</dbReference>
<keyword evidence="2 9" id="KW-0645">Protease</keyword>
<dbReference type="RefSeq" id="WP_106289691.1">
    <property type="nucleotide sequence ID" value="NZ_CAWNTC010000112.1"/>
</dbReference>
<dbReference type="OrthoDB" id="291295at2"/>
<keyword evidence="14" id="KW-1185">Reference proteome</keyword>
<evidence type="ECO:0000256" key="2">
    <source>
        <dbReference type="ARBA" id="ARBA00022670"/>
    </source>
</evidence>
<keyword evidence="6 9" id="KW-0862">Zinc</keyword>
<comment type="caution">
    <text evidence="13">The sequence shown here is derived from an EMBL/GenBank/DDBJ whole genome shotgun (WGS) entry which is preliminary data.</text>
</comment>
<dbReference type="Proteomes" id="UP000238762">
    <property type="component" value="Unassembled WGS sequence"/>
</dbReference>
<dbReference type="InterPro" id="IPR001570">
    <property type="entry name" value="Peptidase_M4_C_domain"/>
</dbReference>
<evidence type="ECO:0000256" key="1">
    <source>
        <dbReference type="ARBA" id="ARBA00009388"/>
    </source>
</evidence>
<evidence type="ECO:0000256" key="5">
    <source>
        <dbReference type="ARBA" id="ARBA00022801"/>
    </source>
</evidence>
<dbReference type="PANTHER" id="PTHR33794:SF1">
    <property type="entry name" value="BACILLOLYSIN"/>
    <property type="match status" value="1"/>
</dbReference>
<evidence type="ECO:0000256" key="3">
    <source>
        <dbReference type="ARBA" id="ARBA00022723"/>
    </source>
</evidence>
<sequence>MNFKFKFFRLSSLVTALAVVAPSVAVANPALINSLEKTNAVVVKERGTGKVRFIGSNSPNGIQPFGQARRAIGNDRENARSFVRTYAPSFGVSNSDRDLTEFKSFKTDGLPTVKYQQRYNNIPIWGAEVNVNLDRSGNLLSMGGETVTVGNIDTNPKVTKAKAISTALRSVAKEYKVSESELKVSESELKIYQPGIVDPATGKAKLVWFVKIVSKKLLPIEQIVLVDAQNPDSIVLTFNNTHDARNRGTYYTPDNYYAYLACNETNRTSNCVSPPGTSDISKAHTYAGDAYNFYQRYHRRDSIDGFGMAIITVIDYSNPYCRDAKWLQTYMYFCGRFSLADDIVAHEYTHGVTQYTSGLIYEFEPGAINESFSDLWGEFVDQTNGKGSDAASLRWKLGEDAPGGAERDMKNPFKSKLRQPDKMTSPDYYLGSFSYDNGGVHINSGVNNKAVYLMTDGGFFNGRTVTGIGINKVAQIYYRAQTRLLTSGTRYYQLYNYINQSCNSLIGTSGITASNCAQVKNALLAVEMHIRRY</sequence>
<keyword evidence="4 9" id="KW-0732">Signal</keyword>
<dbReference type="PANTHER" id="PTHR33794">
    <property type="entry name" value="BACILLOLYSIN"/>
    <property type="match status" value="1"/>
</dbReference>
<dbReference type="InterPro" id="IPR050728">
    <property type="entry name" value="Zinc_Metalloprotease_M4"/>
</dbReference>
<accession>A0A2T1C158</accession>
<dbReference type="GO" id="GO:0004222">
    <property type="term" value="F:metalloendopeptidase activity"/>
    <property type="evidence" value="ECO:0007669"/>
    <property type="project" value="UniProtKB-UniRule"/>
</dbReference>
<dbReference type="Pfam" id="PF02868">
    <property type="entry name" value="Peptidase_M4_C"/>
    <property type="match status" value="1"/>
</dbReference>
<dbReference type="GO" id="GO:0005576">
    <property type="term" value="C:extracellular region"/>
    <property type="evidence" value="ECO:0007669"/>
    <property type="project" value="UniProtKB-SubCell"/>
</dbReference>
<evidence type="ECO:0000256" key="4">
    <source>
        <dbReference type="ARBA" id="ARBA00022729"/>
    </source>
</evidence>
<feature type="domain" description="FTP" evidence="12">
    <location>
        <begin position="109"/>
        <end position="145"/>
    </location>
</feature>
<dbReference type="InterPro" id="IPR011096">
    <property type="entry name" value="FTP_domain"/>
</dbReference>
<protein>
    <recommendedName>
        <fullName evidence="9">Neutral metalloproteinase</fullName>
        <ecNumber evidence="9">3.4.24.-</ecNumber>
    </recommendedName>
</protein>
<keyword evidence="7 9" id="KW-0482">Metalloprotease</keyword>
<reference evidence="13 14" key="1">
    <citation type="submission" date="2018-02" db="EMBL/GenBank/DDBJ databases">
        <authorList>
            <person name="Cohen D.B."/>
            <person name="Kent A.D."/>
        </authorList>
    </citation>
    <scope>NUCLEOTIDE SEQUENCE [LARGE SCALE GENOMIC DNA]</scope>
    <source>
        <strain evidence="13 14">CCAP 1448/3</strain>
    </source>
</reference>
<dbReference type="Gene3D" id="3.10.170.10">
    <property type="match status" value="1"/>
</dbReference>
<dbReference type="InterPro" id="IPR027268">
    <property type="entry name" value="Peptidase_M4/M1_CTD_sf"/>
</dbReference>
<feature type="domain" description="Peptidase M4" evidence="10">
    <location>
        <begin position="241"/>
        <end position="354"/>
    </location>
</feature>
<evidence type="ECO:0000313" key="14">
    <source>
        <dbReference type="Proteomes" id="UP000238762"/>
    </source>
</evidence>
<evidence type="ECO:0000256" key="9">
    <source>
        <dbReference type="RuleBase" id="RU366073"/>
    </source>
</evidence>
<evidence type="ECO:0000256" key="8">
    <source>
        <dbReference type="PIRSR" id="PIRSR623612-1"/>
    </source>
</evidence>
<dbReference type="Pfam" id="PF07504">
    <property type="entry name" value="FTP"/>
    <property type="match status" value="1"/>
</dbReference>
<dbReference type="Gene3D" id="3.10.450.490">
    <property type="match status" value="1"/>
</dbReference>
<comment type="function">
    <text evidence="9">Extracellular zinc metalloprotease.</text>
</comment>
<reference evidence="13 14" key="2">
    <citation type="submission" date="2018-03" db="EMBL/GenBank/DDBJ databases">
        <title>The ancient ancestry and fast evolution of plastids.</title>
        <authorList>
            <person name="Moore K.R."/>
            <person name="Magnabosco C."/>
            <person name="Momper L."/>
            <person name="Gold D.A."/>
            <person name="Bosak T."/>
            <person name="Fournier G.P."/>
        </authorList>
    </citation>
    <scope>NUCLEOTIDE SEQUENCE [LARGE SCALE GENOMIC DNA]</scope>
    <source>
        <strain evidence="13 14">CCAP 1448/3</strain>
    </source>
</reference>
<dbReference type="EMBL" id="PVWJ01000084">
    <property type="protein sequence ID" value="PSB01863.1"/>
    <property type="molecule type" value="Genomic_DNA"/>
</dbReference>
<evidence type="ECO:0000256" key="7">
    <source>
        <dbReference type="ARBA" id="ARBA00023049"/>
    </source>
</evidence>
<feature type="active site" evidence="8">
    <location>
        <position position="347"/>
    </location>
</feature>
<evidence type="ECO:0000259" key="12">
    <source>
        <dbReference type="Pfam" id="PF07504"/>
    </source>
</evidence>
<comment type="cofactor">
    <cofactor evidence="9">
        <name>Zn(2+)</name>
        <dbReference type="ChEBI" id="CHEBI:29105"/>
    </cofactor>
</comment>
<name>A0A2T1C158_9CYAN</name>
<dbReference type="GO" id="GO:0006508">
    <property type="term" value="P:proteolysis"/>
    <property type="evidence" value="ECO:0007669"/>
    <property type="project" value="UniProtKB-KW"/>
</dbReference>
<dbReference type="InterPro" id="IPR023612">
    <property type="entry name" value="Peptidase_M4"/>
</dbReference>
<dbReference type="EC" id="3.4.24.-" evidence="9"/>
<dbReference type="AlphaFoldDB" id="A0A2T1C158"/>
<feature type="chain" id="PRO_5023156288" description="Neutral metalloproteinase" evidence="9">
    <location>
        <begin position="28"/>
        <end position="533"/>
    </location>
</feature>
<dbReference type="Gene3D" id="1.10.390.10">
    <property type="entry name" value="Neutral Protease Domain 2"/>
    <property type="match status" value="1"/>
</dbReference>
<evidence type="ECO:0000259" key="10">
    <source>
        <dbReference type="Pfam" id="PF01447"/>
    </source>
</evidence>
<feature type="signal peptide" evidence="9">
    <location>
        <begin position="1"/>
        <end position="27"/>
    </location>
</feature>
<keyword evidence="3" id="KW-0479">Metal-binding</keyword>
<dbReference type="PRINTS" id="PR00730">
    <property type="entry name" value="THERMOLYSIN"/>
</dbReference>
<evidence type="ECO:0000259" key="11">
    <source>
        <dbReference type="Pfam" id="PF02868"/>
    </source>
</evidence>
<keyword evidence="5 9" id="KW-0378">Hydrolase</keyword>
<dbReference type="CDD" id="cd09597">
    <property type="entry name" value="M4_TLP"/>
    <property type="match status" value="1"/>
</dbReference>